<dbReference type="AlphaFoldDB" id="A0A328Q1P3"/>
<dbReference type="SUPFAM" id="SSF117782">
    <property type="entry name" value="YbjQ-like"/>
    <property type="match status" value="1"/>
</dbReference>
<dbReference type="Proteomes" id="UP000248557">
    <property type="component" value="Unassembled WGS sequence"/>
</dbReference>
<sequence>MLLCTTENIGHEYEVIGLVRGNCIQSKNIVRDFTQGLKNIVGGELGEYTKMMEEARTTATDRMVEHATKLNADAIVMIRYGTGSVSPESAEVLAYGTAVKFTD</sequence>
<dbReference type="InterPro" id="IPR035439">
    <property type="entry name" value="UPF0145_dom_sf"/>
</dbReference>
<dbReference type="Pfam" id="PF01906">
    <property type="entry name" value="YbjQ_1"/>
    <property type="match status" value="1"/>
</dbReference>
<comment type="caution">
    <text evidence="3">The sequence shown here is derived from an EMBL/GenBank/DDBJ whole genome shotgun (WGS) entry which is preliminary data.</text>
</comment>
<protein>
    <recommendedName>
        <fullName evidence="2">UPF0145 protein CA615_04980</fullName>
    </recommendedName>
</protein>
<dbReference type="Gene3D" id="3.30.110.70">
    <property type="entry name" value="Hypothetical protein apc22750. Chain B"/>
    <property type="match status" value="1"/>
</dbReference>
<dbReference type="RefSeq" id="WP_011406592.1">
    <property type="nucleotide sequence ID" value="NZ_CAUHHK010000012.1"/>
</dbReference>
<dbReference type="InterPro" id="IPR002765">
    <property type="entry name" value="UPF0145_YbjQ-like"/>
</dbReference>
<dbReference type="GeneID" id="3855286"/>
<organism evidence="3 4">
    <name type="scientific">Methanosphaera stadtmanae</name>
    <dbReference type="NCBI Taxonomy" id="2317"/>
    <lineage>
        <taxon>Archaea</taxon>
        <taxon>Methanobacteriati</taxon>
        <taxon>Methanobacteriota</taxon>
        <taxon>Methanomada group</taxon>
        <taxon>Methanobacteria</taxon>
        <taxon>Methanobacteriales</taxon>
        <taxon>Methanobacteriaceae</taxon>
        <taxon>Methanosphaera</taxon>
    </lineage>
</organism>
<comment type="similarity">
    <text evidence="1 2">Belongs to the UPF0145 family.</text>
</comment>
<evidence type="ECO:0000313" key="4">
    <source>
        <dbReference type="Proteomes" id="UP000248557"/>
    </source>
</evidence>
<accession>A0A328Q1P3</accession>
<dbReference type="PANTHER" id="PTHR34068">
    <property type="entry name" value="UPF0145 PROTEIN YBJQ"/>
    <property type="match status" value="1"/>
</dbReference>
<name>A0A328Q1P3_9EURY</name>
<evidence type="ECO:0000256" key="1">
    <source>
        <dbReference type="ARBA" id="ARBA00010751"/>
    </source>
</evidence>
<evidence type="ECO:0000313" key="3">
    <source>
        <dbReference type="EMBL" id="RAP02934.1"/>
    </source>
</evidence>
<proteinExistence type="inferred from homology"/>
<dbReference type="PANTHER" id="PTHR34068:SF2">
    <property type="entry name" value="UPF0145 PROTEIN SCO3412"/>
    <property type="match status" value="1"/>
</dbReference>
<evidence type="ECO:0000256" key="2">
    <source>
        <dbReference type="HAMAP-Rule" id="MF_00338"/>
    </source>
</evidence>
<reference evidence="3 4" key="1">
    <citation type="submission" date="2017-05" db="EMBL/GenBank/DDBJ databases">
        <title>Host range expansion of the Methanosphaera genus to humans and monogastric animals involves recent and extensive reduction in genome content.</title>
        <authorList>
            <person name="Hoedt E.C."/>
            <person name="Volmer J.G."/>
            <person name="Parks D.H."/>
            <person name="Rosewarne C.P."/>
            <person name="Denman S.E."/>
            <person name="Mcsweeney C.S."/>
            <person name="O Cuiv P."/>
            <person name="Hugenholtz P."/>
            <person name="Tyson G.W."/>
            <person name="Morrison M."/>
        </authorList>
    </citation>
    <scope>NUCLEOTIDE SEQUENCE [LARGE SCALE GENOMIC DNA]</scope>
    <source>
        <strain evidence="3 4">PA5</strain>
    </source>
</reference>
<gene>
    <name evidence="3" type="ORF">CA615_04980</name>
</gene>
<dbReference type="EMBL" id="NGJK01000062">
    <property type="protein sequence ID" value="RAP02934.1"/>
    <property type="molecule type" value="Genomic_DNA"/>
</dbReference>
<dbReference type="HAMAP" id="MF_00338">
    <property type="entry name" value="UPF0145"/>
    <property type="match status" value="1"/>
</dbReference>